<feature type="compositionally biased region" description="Acidic residues" evidence="1">
    <location>
        <begin position="66"/>
        <end position="78"/>
    </location>
</feature>
<evidence type="ECO:0000313" key="3">
    <source>
        <dbReference type="Proteomes" id="UP001589896"/>
    </source>
</evidence>
<organism evidence="2 3">
    <name type="scientific">Lysobacter korlensis</name>
    <dbReference type="NCBI Taxonomy" id="553636"/>
    <lineage>
        <taxon>Bacteria</taxon>
        <taxon>Pseudomonadati</taxon>
        <taxon>Pseudomonadota</taxon>
        <taxon>Gammaproteobacteria</taxon>
        <taxon>Lysobacterales</taxon>
        <taxon>Lysobacteraceae</taxon>
        <taxon>Lysobacter</taxon>
    </lineage>
</organism>
<feature type="compositionally biased region" description="Basic and acidic residues" evidence="1">
    <location>
        <begin position="32"/>
        <end position="52"/>
    </location>
</feature>
<dbReference type="Proteomes" id="UP001589896">
    <property type="component" value="Unassembled WGS sequence"/>
</dbReference>
<feature type="region of interest" description="Disordered" evidence="1">
    <location>
        <begin position="1"/>
        <end position="124"/>
    </location>
</feature>
<dbReference type="RefSeq" id="WP_386668383.1">
    <property type="nucleotide sequence ID" value="NZ_JBHLTG010000002.1"/>
</dbReference>
<feature type="region of interest" description="Disordered" evidence="1">
    <location>
        <begin position="140"/>
        <end position="173"/>
    </location>
</feature>
<gene>
    <name evidence="2" type="ORF">ACFFGH_11615</name>
</gene>
<feature type="compositionally biased region" description="Acidic residues" evidence="1">
    <location>
        <begin position="163"/>
        <end position="173"/>
    </location>
</feature>
<evidence type="ECO:0000313" key="2">
    <source>
        <dbReference type="EMBL" id="MFC0678486.1"/>
    </source>
</evidence>
<dbReference type="EMBL" id="JBHLTG010000002">
    <property type="protein sequence ID" value="MFC0678486.1"/>
    <property type="molecule type" value="Genomic_DNA"/>
</dbReference>
<proteinExistence type="predicted"/>
<comment type="caution">
    <text evidence="2">The sequence shown here is derived from an EMBL/GenBank/DDBJ whole genome shotgun (WGS) entry which is preliminary data.</text>
</comment>
<reference evidence="2 3" key="1">
    <citation type="submission" date="2024-09" db="EMBL/GenBank/DDBJ databases">
        <authorList>
            <person name="Sun Q."/>
            <person name="Mori K."/>
        </authorList>
    </citation>
    <scope>NUCLEOTIDE SEQUENCE [LARGE SCALE GENOMIC DNA]</scope>
    <source>
        <strain evidence="2 3">KCTC 23076</strain>
    </source>
</reference>
<keyword evidence="3" id="KW-1185">Reference proteome</keyword>
<sequence>MSDSDLTPSFDEVSKTDAVTGTNAGSALDGPSRTEDSRAVGDADAAVDREMSNAELINSDPAGDVAADDSSETEEADDVGMSAEESPGVGVSEVDLDEADARADTAADGNDDDTGGGALAGDREEMFRLQNDVATNDAVAGETVLGESAPVDETPYQGGNELGDVDLGETEDR</sequence>
<protein>
    <recommendedName>
        <fullName evidence="4">Chemotaxis protein</fullName>
    </recommendedName>
</protein>
<name>A0ABV6RND0_9GAMM</name>
<evidence type="ECO:0008006" key="4">
    <source>
        <dbReference type="Google" id="ProtNLM"/>
    </source>
</evidence>
<accession>A0ABV6RND0</accession>
<evidence type="ECO:0000256" key="1">
    <source>
        <dbReference type="SAM" id="MobiDB-lite"/>
    </source>
</evidence>